<evidence type="ECO:0000256" key="1">
    <source>
        <dbReference type="ARBA" id="ARBA00013081"/>
    </source>
</evidence>
<evidence type="ECO:0000256" key="3">
    <source>
        <dbReference type="ARBA" id="ARBA00022801"/>
    </source>
</evidence>
<keyword evidence="4" id="KW-0904">Protein phosphatase</keyword>
<dbReference type="SUPFAM" id="SSF56300">
    <property type="entry name" value="Metallo-dependent phosphatases"/>
    <property type="match status" value="1"/>
</dbReference>
<keyword evidence="7" id="KW-0472">Membrane</keyword>
<dbReference type="InterPro" id="IPR029052">
    <property type="entry name" value="Metallo-depent_PP-like"/>
</dbReference>
<feature type="transmembrane region" description="Helical" evidence="7">
    <location>
        <begin position="7"/>
        <end position="27"/>
    </location>
</feature>
<dbReference type="PANTHER" id="PTHR11668">
    <property type="entry name" value="SERINE/THREONINE PROTEIN PHOSPHATASE"/>
    <property type="match status" value="1"/>
</dbReference>
<evidence type="ECO:0000256" key="2">
    <source>
        <dbReference type="ARBA" id="ARBA00022723"/>
    </source>
</evidence>
<dbReference type="PANTHER" id="PTHR11668:SF300">
    <property type="entry name" value="SERINE_THREONINE-PROTEIN PHOSPHATASE"/>
    <property type="match status" value="1"/>
</dbReference>
<dbReference type="Proteomes" id="UP001420932">
    <property type="component" value="Unassembled WGS sequence"/>
</dbReference>
<evidence type="ECO:0000256" key="4">
    <source>
        <dbReference type="ARBA" id="ARBA00022912"/>
    </source>
</evidence>
<name>A0AAP0PJP2_9MAGN</name>
<keyword evidence="2" id="KW-0479">Metal-binding</keyword>
<dbReference type="EMBL" id="JBBNAF010000005">
    <property type="protein sequence ID" value="KAK9143875.1"/>
    <property type="molecule type" value="Genomic_DNA"/>
</dbReference>
<keyword evidence="9" id="KW-1185">Reference proteome</keyword>
<dbReference type="EC" id="3.1.3.16" evidence="1"/>
<feature type="region of interest" description="Disordered" evidence="6">
    <location>
        <begin position="266"/>
        <end position="313"/>
    </location>
</feature>
<dbReference type="GO" id="GO:0005634">
    <property type="term" value="C:nucleus"/>
    <property type="evidence" value="ECO:0007669"/>
    <property type="project" value="TreeGrafter"/>
</dbReference>
<dbReference type="AlphaFoldDB" id="A0AAP0PJP2"/>
<comment type="caution">
    <text evidence="8">The sequence shown here is derived from an EMBL/GenBank/DDBJ whole genome shotgun (WGS) entry which is preliminary data.</text>
</comment>
<keyword evidence="7" id="KW-0812">Transmembrane</keyword>
<proteinExistence type="predicted"/>
<feature type="transmembrane region" description="Helical" evidence="7">
    <location>
        <begin position="47"/>
        <end position="68"/>
    </location>
</feature>
<dbReference type="InterPro" id="IPR050341">
    <property type="entry name" value="PP1_catalytic_subunit"/>
</dbReference>
<feature type="region of interest" description="Disordered" evidence="6">
    <location>
        <begin position="129"/>
        <end position="206"/>
    </location>
</feature>
<reference evidence="8 9" key="1">
    <citation type="submission" date="2024-01" db="EMBL/GenBank/DDBJ databases">
        <title>Genome assemblies of Stephania.</title>
        <authorList>
            <person name="Yang L."/>
        </authorList>
    </citation>
    <scope>NUCLEOTIDE SEQUENCE [LARGE SCALE GENOMIC DNA]</scope>
    <source>
        <strain evidence="8">YNDBR</strain>
        <tissue evidence="8">Leaf</tissue>
    </source>
</reference>
<evidence type="ECO:0000256" key="6">
    <source>
        <dbReference type="SAM" id="MobiDB-lite"/>
    </source>
</evidence>
<evidence type="ECO:0000256" key="5">
    <source>
        <dbReference type="ARBA" id="ARBA00023211"/>
    </source>
</evidence>
<protein>
    <recommendedName>
        <fullName evidence="1">protein-serine/threonine phosphatase</fullName>
        <ecNumber evidence="1">3.1.3.16</ecNumber>
    </recommendedName>
</protein>
<organism evidence="8 9">
    <name type="scientific">Stephania yunnanensis</name>
    <dbReference type="NCBI Taxonomy" id="152371"/>
    <lineage>
        <taxon>Eukaryota</taxon>
        <taxon>Viridiplantae</taxon>
        <taxon>Streptophyta</taxon>
        <taxon>Embryophyta</taxon>
        <taxon>Tracheophyta</taxon>
        <taxon>Spermatophyta</taxon>
        <taxon>Magnoliopsida</taxon>
        <taxon>Ranunculales</taxon>
        <taxon>Menispermaceae</taxon>
        <taxon>Menispermoideae</taxon>
        <taxon>Cissampelideae</taxon>
        <taxon>Stephania</taxon>
    </lineage>
</organism>
<sequence>MYDSGRLSLNASTACLLPLLLKIRFFACMGNYLPTCKTWTRLGISLAPLMCQILVFSVICFGLILMVVCRDGDKILEVVEDGFEFFANKQLVTLFSAPNFCGEYANAGVMMSVDEPLMCSFQILKPADMKPKSSCSNTKTATTSSSSAVREKESILASPARARNNASPPTRLLARNNVSPPPTRRGGYKSVPRSIRRRREDVKRESLPPLEGISIQATAVREDDVNKQGEPSLLERNSRNLISSRREKCGTSPMKAVARPKTLARIKHGTSPTKGVNRPVTPARSVAPFGMECIRPRTPPPRSQKPFRKEQKQ</sequence>
<gene>
    <name evidence="8" type="ORF">Syun_013275</name>
</gene>
<feature type="compositionally biased region" description="Low complexity" evidence="6">
    <location>
        <begin position="133"/>
        <end position="147"/>
    </location>
</feature>
<dbReference type="GO" id="GO:0005737">
    <property type="term" value="C:cytoplasm"/>
    <property type="evidence" value="ECO:0007669"/>
    <property type="project" value="TreeGrafter"/>
</dbReference>
<dbReference type="GO" id="GO:0004722">
    <property type="term" value="F:protein serine/threonine phosphatase activity"/>
    <property type="evidence" value="ECO:0007669"/>
    <property type="project" value="UniProtKB-EC"/>
</dbReference>
<keyword evidence="7" id="KW-1133">Transmembrane helix</keyword>
<evidence type="ECO:0000313" key="9">
    <source>
        <dbReference type="Proteomes" id="UP001420932"/>
    </source>
</evidence>
<dbReference type="Gene3D" id="3.60.21.10">
    <property type="match status" value="1"/>
</dbReference>
<accession>A0AAP0PJP2</accession>
<evidence type="ECO:0000256" key="7">
    <source>
        <dbReference type="SAM" id="Phobius"/>
    </source>
</evidence>
<evidence type="ECO:0000313" key="8">
    <source>
        <dbReference type="EMBL" id="KAK9143875.1"/>
    </source>
</evidence>
<keyword evidence="5" id="KW-0464">Manganese</keyword>
<keyword evidence="3" id="KW-0378">Hydrolase</keyword>
<dbReference type="GO" id="GO:0046872">
    <property type="term" value="F:metal ion binding"/>
    <property type="evidence" value="ECO:0007669"/>
    <property type="project" value="UniProtKB-KW"/>
</dbReference>